<evidence type="ECO:0000259" key="2">
    <source>
        <dbReference type="Pfam" id="PF04892"/>
    </source>
</evidence>
<dbReference type="RefSeq" id="WP_132879880.1">
    <property type="nucleotide sequence ID" value="NZ_SLXQ01000015.1"/>
</dbReference>
<keyword evidence="1" id="KW-0472">Membrane</keyword>
<feature type="transmembrane region" description="Helical" evidence="1">
    <location>
        <begin position="202"/>
        <end position="226"/>
    </location>
</feature>
<dbReference type="InterPro" id="IPR053150">
    <property type="entry name" value="Teicoplanin_resist-assoc"/>
</dbReference>
<feature type="transmembrane region" description="Helical" evidence="1">
    <location>
        <begin position="287"/>
        <end position="305"/>
    </location>
</feature>
<proteinExistence type="predicted"/>
<dbReference type="InterPro" id="IPR006976">
    <property type="entry name" value="VanZ-like"/>
</dbReference>
<feature type="transmembrane region" description="Helical" evidence="1">
    <location>
        <begin position="42"/>
        <end position="59"/>
    </location>
</feature>
<feature type="transmembrane region" description="Helical" evidence="1">
    <location>
        <begin position="164"/>
        <end position="182"/>
    </location>
</feature>
<dbReference type="Pfam" id="PF04892">
    <property type="entry name" value="VanZ"/>
    <property type="match status" value="1"/>
</dbReference>
<feature type="transmembrane region" description="Helical" evidence="1">
    <location>
        <begin position="246"/>
        <end position="266"/>
    </location>
</feature>
<dbReference type="Proteomes" id="UP000294911">
    <property type="component" value="Unassembled WGS sequence"/>
</dbReference>
<dbReference type="OrthoDB" id="4822551at2"/>
<feature type="transmembrane region" description="Helical" evidence="1">
    <location>
        <begin position="125"/>
        <end position="152"/>
    </location>
</feature>
<dbReference type="PANTHER" id="PTHR36834">
    <property type="entry name" value="MEMBRANE PROTEIN-RELATED"/>
    <property type="match status" value="1"/>
</dbReference>
<protein>
    <submittedName>
        <fullName evidence="3">VanZ like protein</fullName>
    </submittedName>
</protein>
<keyword evidence="1" id="KW-0812">Transmembrane</keyword>
<dbReference type="PANTHER" id="PTHR36834:SF1">
    <property type="entry name" value="INTEGRAL MEMBRANE PROTEIN"/>
    <property type="match status" value="1"/>
</dbReference>
<feature type="transmembrane region" description="Helical" evidence="1">
    <location>
        <begin position="100"/>
        <end position="118"/>
    </location>
</feature>
<feature type="transmembrane region" description="Helical" evidence="1">
    <location>
        <begin position="311"/>
        <end position="328"/>
    </location>
</feature>
<keyword evidence="4" id="KW-1185">Reference proteome</keyword>
<reference evidence="3 4" key="1">
    <citation type="submission" date="2019-03" db="EMBL/GenBank/DDBJ databases">
        <title>Genomic Encyclopedia of Type Strains, Phase IV (KMG-IV): sequencing the most valuable type-strain genomes for metagenomic binning, comparative biology and taxonomic classification.</title>
        <authorList>
            <person name="Goeker M."/>
        </authorList>
    </citation>
    <scope>NUCLEOTIDE SEQUENCE [LARGE SCALE GENOMIC DNA]</scope>
    <source>
        <strain evidence="3 4">DSM 45765</strain>
    </source>
</reference>
<feature type="domain" description="VanZ-like" evidence="2">
    <location>
        <begin position="49"/>
        <end position="179"/>
    </location>
</feature>
<dbReference type="AlphaFoldDB" id="A0A4R2QA44"/>
<evidence type="ECO:0000256" key="1">
    <source>
        <dbReference type="SAM" id="Phobius"/>
    </source>
</evidence>
<name>A0A4R2QA44_9PSEU</name>
<dbReference type="EMBL" id="SLXQ01000015">
    <property type="protein sequence ID" value="TCP45772.1"/>
    <property type="molecule type" value="Genomic_DNA"/>
</dbReference>
<comment type="caution">
    <text evidence="3">The sequence shown here is derived from an EMBL/GenBank/DDBJ whole genome shotgun (WGS) entry which is preliminary data.</text>
</comment>
<accession>A0A4R2QA44</accession>
<gene>
    <name evidence="3" type="ORF">EV191_11552</name>
</gene>
<feature type="transmembrane region" description="Helical" evidence="1">
    <location>
        <begin position="6"/>
        <end position="30"/>
    </location>
</feature>
<organism evidence="3 4">
    <name type="scientific">Tamaricihabitans halophyticus</name>
    <dbReference type="NCBI Taxonomy" id="1262583"/>
    <lineage>
        <taxon>Bacteria</taxon>
        <taxon>Bacillati</taxon>
        <taxon>Actinomycetota</taxon>
        <taxon>Actinomycetes</taxon>
        <taxon>Pseudonocardiales</taxon>
        <taxon>Pseudonocardiaceae</taxon>
        <taxon>Tamaricihabitans</taxon>
    </lineage>
</organism>
<sequence>MSSTVASGLIAIFVGMALAVALFIPIVVVSYRRHGRLSLARLLGWVSTCVYAIAIWSYTLLPLPSEGYTCAGVQLNLAEAVADINKYDVSGPRAVLTNPAVMQFLFNVALFMPLGFLLRTMFRRGVVIATTAGLAVSLVVELTQLTGVWGLYECAYRVFDVSDLLTNTTGAFLGSLIALAVVRRARPVGSPALGRVTAGRRFLGMLCDLLFLFLAGAVVGLLWRIGLLIGTGEPFGVPQSPVEPVLSTWLPLLIQFVVVLATGSTIGERAVLLRPTNPRFTTPVTRVLRFLGGIGGYGILVTEVVPLGGMWAMVFVLVSAIMIFTTRGRRGLSAVIARTDIEDARAAPNTVSGERVAG</sequence>
<evidence type="ECO:0000313" key="3">
    <source>
        <dbReference type="EMBL" id="TCP45772.1"/>
    </source>
</evidence>
<keyword evidence="1" id="KW-1133">Transmembrane helix</keyword>
<evidence type="ECO:0000313" key="4">
    <source>
        <dbReference type="Proteomes" id="UP000294911"/>
    </source>
</evidence>